<dbReference type="EMBL" id="BGPR01002799">
    <property type="protein sequence ID" value="GBM79079.1"/>
    <property type="molecule type" value="Genomic_DNA"/>
</dbReference>
<evidence type="ECO:0000313" key="1">
    <source>
        <dbReference type="EMBL" id="GBM79079.1"/>
    </source>
</evidence>
<reference evidence="1 2" key="1">
    <citation type="journal article" date="2019" name="Sci. Rep.">
        <title>Orb-weaving spider Araneus ventricosus genome elucidates the spidroin gene catalogue.</title>
        <authorList>
            <person name="Kono N."/>
            <person name="Nakamura H."/>
            <person name="Ohtoshi R."/>
            <person name="Moran D.A.P."/>
            <person name="Shinohara A."/>
            <person name="Yoshida Y."/>
            <person name="Fujiwara M."/>
            <person name="Mori M."/>
            <person name="Tomita M."/>
            <person name="Arakawa K."/>
        </authorList>
    </citation>
    <scope>NUCLEOTIDE SEQUENCE [LARGE SCALE GENOMIC DNA]</scope>
</reference>
<proteinExistence type="predicted"/>
<gene>
    <name evidence="1" type="ORF">AVEN_183142_1</name>
</gene>
<comment type="caution">
    <text evidence="1">The sequence shown here is derived from an EMBL/GenBank/DDBJ whole genome shotgun (WGS) entry which is preliminary data.</text>
</comment>
<name>A0A4Y2IPE8_ARAVE</name>
<evidence type="ECO:0000313" key="2">
    <source>
        <dbReference type="Proteomes" id="UP000499080"/>
    </source>
</evidence>
<organism evidence="1 2">
    <name type="scientific">Araneus ventricosus</name>
    <name type="common">Orbweaver spider</name>
    <name type="synonym">Epeira ventricosa</name>
    <dbReference type="NCBI Taxonomy" id="182803"/>
    <lineage>
        <taxon>Eukaryota</taxon>
        <taxon>Metazoa</taxon>
        <taxon>Ecdysozoa</taxon>
        <taxon>Arthropoda</taxon>
        <taxon>Chelicerata</taxon>
        <taxon>Arachnida</taxon>
        <taxon>Araneae</taxon>
        <taxon>Araneomorphae</taxon>
        <taxon>Entelegynae</taxon>
        <taxon>Araneoidea</taxon>
        <taxon>Araneidae</taxon>
        <taxon>Araneus</taxon>
    </lineage>
</organism>
<sequence length="113" mass="12640">MSTHTTDGTSLVSTKANELYSSKTLSLRVSNLFASSKNSSKRWHEKFKGTEKLLTIIGLRRSSLTSEADFHFLIAHTNALLSFYLEFRCCEQKLVQLICFHGTRVALDVPSAA</sequence>
<dbReference type="AlphaFoldDB" id="A0A4Y2IPE8"/>
<dbReference type="Proteomes" id="UP000499080">
    <property type="component" value="Unassembled WGS sequence"/>
</dbReference>
<keyword evidence="2" id="KW-1185">Reference proteome</keyword>
<protein>
    <submittedName>
        <fullName evidence="1">Uncharacterized protein</fullName>
    </submittedName>
</protein>
<accession>A0A4Y2IPE8</accession>